<dbReference type="SMART" id="SM00100">
    <property type="entry name" value="cNMP"/>
    <property type="match status" value="1"/>
</dbReference>
<dbReference type="InterPro" id="IPR000595">
    <property type="entry name" value="cNMP-bd_dom"/>
</dbReference>
<dbReference type="SUPFAM" id="SSF51206">
    <property type="entry name" value="cAMP-binding domain-like"/>
    <property type="match status" value="1"/>
</dbReference>
<keyword evidence="7" id="KW-1185">Reference proteome</keyword>
<dbReference type="InterPro" id="IPR000524">
    <property type="entry name" value="Tscrpt_reg_HTH_GntR"/>
</dbReference>
<evidence type="ECO:0000313" key="6">
    <source>
        <dbReference type="EMBL" id="TCW32968.1"/>
    </source>
</evidence>
<protein>
    <submittedName>
        <fullName evidence="6">CRP-like cAMP-binding protein</fullName>
    </submittedName>
</protein>
<feature type="domain" description="HTH crp-type" evidence="5">
    <location>
        <begin position="146"/>
        <end position="218"/>
    </location>
</feature>
<dbReference type="SUPFAM" id="SSF46785">
    <property type="entry name" value="Winged helix' DNA-binding domain"/>
    <property type="match status" value="1"/>
</dbReference>
<dbReference type="PANTHER" id="PTHR24567:SF68">
    <property type="entry name" value="DNA-BINDING TRANSCRIPTIONAL DUAL REGULATOR CRP"/>
    <property type="match status" value="1"/>
</dbReference>
<proteinExistence type="predicted"/>
<dbReference type="Pfam" id="PF13545">
    <property type="entry name" value="HTH_Crp_2"/>
    <property type="match status" value="1"/>
</dbReference>
<dbReference type="InterPro" id="IPR018490">
    <property type="entry name" value="cNMP-bd_dom_sf"/>
</dbReference>
<dbReference type="PROSITE" id="PS50042">
    <property type="entry name" value="CNMP_BINDING_3"/>
    <property type="match status" value="1"/>
</dbReference>
<evidence type="ECO:0000313" key="7">
    <source>
        <dbReference type="Proteomes" id="UP000294801"/>
    </source>
</evidence>
<comment type="caution">
    <text evidence="6">The sequence shown here is derived from an EMBL/GenBank/DDBJ whole genome shotgun (WGS) entry which is preliminary data.</text>
</comment>
<dbReference type="InterPro" id="IPR050397">
    <property type="entry name" value="Env_Response_Regulators"/>
</dbReference>
<dbReference type="PRINTS" id="PR00035">
    <property type="entry name" value="HTHGNTR"/>
</dbReference>
<reference evidence="6 7" key="1">
    <citation type="submission" date="2019-03" db="EMBL/GenBank/DDBJ databases">
        <title>Genomic Encyclopedia of Type Strains, Phase IV (KMG-IV): sequencing the most valuable type-strain genomes for metagenomic binning, comparative biology and taxonomic classification.</title>
        <authorList>
            <person name="Goeker M."/>
        </authorList>
    </citation>
    <scope>NUCLEOTIDE SEQUENCE [LARGE SCALE GENOMIC DNA]</scope>
    <source>
        <strain evidence="6 7">DSM 18507</strain>
    </source>
</reference>
<sequence>MIQAHLLHQISLFAPLSPETLEWLGQHTALHEYGKQEQVIGKNEPSTELLFLIKGRLLVMDVAQDGQEVGLHIIQPGDYFGELSAIDGLPRAASVRAMEPSVVGKLSRECFQQLMSMAPSVTRAMLDRFALVIRANNKRRVILSINNVQRRVAALLLSYSTPEAGGRKALVIRQLPTQHELAAMANTSRESVSRVLRSLMEQGLIVREGRALVIPDPSAMDRLIQNAQRGAEDSGK</sequence>
<dbReference type="InterPro" id="IPR036390">
    <property type="entry name" value="WH_DNA-bd_sf"/>
</dbReference>
<dbReference type="Pfam" id="PF00027">
    <property type="entry name" value="cNMP_binding"/>
    <property type="match status" value="1"/>
</dbReference>
<dbReference type="PANTHER" id="PTHR24567">
    <property type="entry name" value="CRP FAMILY TRANSCRIPTIONAL REGULATORY PROTEIN"/>
    <property type="match status" value="1"/>
</dbReference>
<dbReference type="EMBL" id="SMDA01000002">
    <property type="protein sequence ID" value="TCW32968.1"/>
    <property type="molecule type" value="Genomic_DNA"/>
</dbReference>
<dbReference type="InterPro" id="IPR036388">
    <property type="entry name" value="WH-like_DNA-bd_sf"/>
</dbReference>
<keyword evidence="3" id="KW-0804">Transcription</keyword>
<organism evidence="6 7">
    <name type="scientific">Gulbenkiania mobilis</name>
    <dbReference type="NCBI Taxonomy" id="397457"/>
    <lineage>
        <taxon>Bacteria</taxon>
        <taxon>Pseudomonadati</taxon>
        <taxon>Pseudomonadota</taxon>
        <taxon>Betaproteobacteria</taxon>
        <taxon>Neisseriales</taxon>
        <taxon>Chromobacteriaceae</taxon>
        <taxon>Gulbenkiania</taxon>
    </lineage>
</organism>
<dbReference type="RefSeq" id="WP_132097959.1">
    <property type="nucleotide sequence ID" value="NZ_SMDA01000002.1"/>
</dbReference>
<accession>A0ABY2CZ57</accession>
<evidence type="ECO:0000256" key="2">
    <source>
        <dbReference type="ARBA" id="ARBA00023125"/>
    </source>
</evidence>
<feature type="domain" description="Cyclic nucleotide-binding" evidence="4">
    <location>
        <begin position="12"/>
        <end position="132"/>
    </location>
</feature>
<evidence type="ECO:0000256" key="1">
    <source>
        <dbReference type="ARBA" id="ARBA00023015"/>
    </source>
</evidence>
<keyword evidence="2" id="KW-0238">DNA-binding</keyword>
<dbReference type="Gene3D" id="1.10.10.10">
    <property type="entry name" value="Winged helix-like DNA-binding domain superfamily/Winged helix DNA-binding domain"/>
    <property type="match status" value="1"/>
</dbReference>
<name>A0ABY2CZ57_GULMO</name>
<evidence type="ECO:0000259" key="5">
    <source>
        <dbReference type="PROSITE" id="PS51063"/>
    </source>
</evidence>
<dbReference type="InterPro" id="IPR012318">
    <property type="entry name" value="HTH_CRP"/>
</dbReference>
<dbReference type="Gene3D" id="2.60.120.10">
    <property type="entry name" value="Jelly Rolls"/>
    <property type="match status" value="1"/>
</dbReference>
<evidence type="ECO:0000256" key="3">
    <source>
        <dbReference type="ARBA" id="ARBA00023163"/>
    </source>
</evidence>
<dbReference type="CDD" id="cd00038">
    <property type="entry name" value="CAP_ED"/>
    <property type="match status" value="1"/>
</dbReference>
<dbReference type="SMART" id="SM00419">
    <property type="entry name" value="HTH_CRP"/>
    <property type="match status" value="1"/>
</dbReference>
<dbReference type="InterPro" id="IPR014710">
    <property type="entry name" value="RmlC-like_jellyroll"/>
</dbReference>
<evidence type="ECO:0000259" key="4">
    <source>
        <dbReference type="PROSITE" id="PS50042"/>
    </source>
</evidence>
<gene>
    <name evidence="6" type="ORF">EV669_102267</name>
</gene>
<dbReference type="Proteomes" id="UP000294801">
    <property type="component" value="Unassembled WGS sequence"/>
</dbReference>
<keyword evidence="1" id="KW-0805">Transcription regulation</keyword>
<dbReference type="PROSITE" id="PS51063">
    <property type="entry name" value="HTH_CRP_2"/>
    <property type="match status" value="1"/>
</dbReference>